<evidence type="ECO:0000256" key="1">
    <source>
        <dbReference type="SAM" id="MobiDB-lite"/>
    </source>
</evidence>
<dbReference type="PROSITE" id="PS51257">
    <property type="entry name" value="PROKAR_LIPOPROTEIN"/>
    <property type="match status" value="1"/>
</dbReference>
<evidence type="ECO:0008006" key="4">
    <source>
        <dbReference type="Google" id="ProtNLM"/>
    </source>
</evidence>
<sequence>MKELLTKKRIVLRCFAVLALMLIIGGCGEKKEAGGNKQEDEKASESSHDADSVKSNSSDSEKVYDGSTNEPNVFELDWDEFKSRWEQNLNSLGRPELGTIENEQEKESAYGLLKSGTLDETELFGLSANTDRDTGKIITVVASGFESEEGVESGNSVFFAASALIDVADPTISTNKVLELTEKLGLYGTITDDGQIVIEENGLIYTSMAQETDDMGPLVSLTIQKAAE</sequence>
<proteinExistence type="predicted"/>
<comment type="caution">
    <text evidence="2">The sequence shown here is derived from an EMBL/GenBank/DDBJ whole genome shotgun (WGS) entry which is preliminary data.</text>
</comment>
<dbReference type="AlphaFoldDB" id="A0A3S2X6K0"/>
<dbReference type="Proteomes" id="UP000288024">
    <property type="component" value="Unassembled WGS sequence"/>
</dbReference>
<accession>A0A3S2X6K0</accession>
<keyword evidence="3" id="KW-1185">Reference proteome</keyword>
<dbReference type="RefSeq" id="WP_127740585.1">
    <property type="nucleotide sequence ID" value="NZ_RZTZ01000011.1"/>
</dbReference>
<reference evidence="2 3" key="1">
    <citation type="submission" date="2019-01" db="EMBL/GenBank/DDBJ databases">
        <title>Bacillus sp. M5HDSG1-1, whole genome shotgun sequence.</title>
        <authorList>
            <person name="Tuo L."/>
        </authorList>
    </citation>
    <scope>NUCLEOTIDE SEQUENCE [LARGE SCALE GENOMIC DNA]</scope>
    <source>
        <strain evidence="2 3">M5HDSG1-1</strain>
    </source>
</reference>
<feature type="region of interest" description="Disordered" evidence="1">
    <location>
        <begin position="31"/>
        <end position="69"/>
    </location>
</feature>
<evidence type="ECO:0000313" key="2">
    <source>
        <dbReference type="EMBL" id="RVT58904.1"/>
    </source>
</evidence>
<evidence type="ECO:0000313" key="3">
    <source>
        <dbReference type="Proteomes" id="UP000288024"/>
    </source>
</evidence>
<organism evidence="2 3">
    <name type="scientific">Niallia taxi</name>
    <dbReference type="NCBI Taxonomy" id="2499688"/>
    <lineage>
        <taxon>Bacteria</taxon>
        <taxon>Bacillati</taxon>
        <taxon>Bacillota</taxon>
        <taxon>Bacilli</taxon>
        <taxon>Bacillales</taxon>
        <taxon>Bacillaceae</taxon>
        <taxon>Niallia</taxon>
    </lineage>
</organism>
<protein>
    <recommendedName>
        <fullName evidence="4">Lipoprotein</fullName>
    </recommendedName>
</protein>
<dbReference type="EMBL" id="RZTZ01000011">
    <property type="protein sequence ID" value="RVT58904.1"/>
    <property type="molecule type" value="Genomic_DNA"/>
</dbReference>
<name>A0A3S2X6K0_9BACI</name>
<feature type="compositionally biased region" description="Basic and acidic residues" evidence="1">
    <location>
        <begin position="31"/>
        <end position="52"/>
    </location>
</feature>
<gene>
    <name evidence="2" type="ORF">EM808_21355</name>
</gene>